<dbReference type="Gene3D" id="3.40.50.2000">
    <property type="entry name" value="Glycogen Phosphorylase B"/>
    <property type="match status" value="2"/>
</dbReference>
<dbReference type="Proteomes" id="UP001341840">
    <property type="component" value="Unassembled WGS sequence"/>
</dbReference>
<comment type="caution">
    <text evidence="1">The sequence shown here is derived from an EMBL/GenBank/DDBJ whole genome shotgun (WGS) entry which is preliminary data.</text>
</comment>
<keyword evidence="2" id="KW-1185">Reference proteome</keyword>
<proteinExistence type="predicted"/>
<dbReference type="SUPFAM" id="SSF53756">
    <property type="entry name" value="UDP-Glycosyltransferase/glycogen phosphorylase"/>
    <property type="match status" value="1"/>
</dbReference>
<dbReference type="PANTHER" id="PTHR48045:SF21">
    <property type="entry name" value="UDP-GLYCOSYLTRANSFERASE 83A1"/>
    <property type="match status" value="1"/>
</dbReference>
<sequence>MKQEAQTLKLAKWWLCNTTIDLEPGAFSISPNLLPIGPLIASNHNKTEEKTCQECDQIINKTYICYLWNVGIEFEKDENELVSREEIKNKVEMLLEDEEIKERSLKLKEILIKNKVEGDKNLNEFINWVKE</sequence>
<evidence type="ECO:0000313" key="2">
    <source>
        <dbReference type="Proteomes" id="UP001341840"/>
    </source>
</evidence>
<evidence type="ECO:0000313" key="1">
    <source>
        <dbReference type="EMBL" id="MED6216550.1"/>
    </source>
</evidence>
<reference evidence="1 2" key="1">
    <citation type="journal article" date="2023" name="Plants (Basel)">
        <title>Bridging the Gap: Combining Genomics and Transcriptomics Approaches to Understand Stylosanthes scabra, an Orphan Legume from the Brazilian Caatinga.</title>
        <authorList>
            <person name="Ferreira-Neto J.R.C."/>
            <person name="da Silva M.D."/>
            <person name="Binneck E."/>
            <person name="de Melo N.F."/>
            <person name="da Silva R.H."/>
            <person name="de Melo A.L.T.M."/>
            <person name="Pandolfi V."/>
            <person name="Bustamante F.O."/>
            <person name="Brasileiro-Vidal A.C."/>
            <person name="Benko-Iseppon A.M."/>
        </authorList>
    </citation>
    <scope>NUCLEOTIDE SEQUENCE [LARGE SCALE GENOMIC DNA]</scope>
    <source>
        <tissue evidence="1">Leaves</tissue>
    </source>
</reference>
<organism evidence="1 2">
    <name type="scientific">Stylosanthes scabra</name>
    <dbReference type="NCBI Taxonomy" id="79078"/>
    <lineage>
        <taxon>Eukaryota</taxon>
        <taxon>Viridiplantae</taxon>
        <taxon>Streptophyta</taxon>
        <taxon>Embryophyta</taxon>
        <taxon>Tracheophyta</taxon>
        <taxon>Spermatophyta</taxon>
        <taxon>Magnoliopsida</taxon>
        <taxon>eudicotyledons</taxon>
        <taxon>Gunneridae</taxon>
        <taxon>Pentapetalae</taxon>
        <taxon>rosids</taxon>
        <taxon>fabids</taxon>
        <taxon>Fabales</taxon>
        <taxon>Fabaceae</taxon>
        <taxon>Papilionoideae</taxon>
        <taxon>50 kb inversion clade</taxon>
        <taxon>dalbergioids sensu lato</taxon>
        <taxon>Dalbergieae</taxon>
        <taxon>Pterocarpus clade</taxon>
        <taxon>Stylosanthes</taxon>
    </lineage>
</organism>
<dbReference type="PANTHER" id="PTHR48045">
    <property type="entry name" value="UDP-GLYCOSYLTRANSFERASE 72B1"/>
    <property type="match status" value="1"/>
</dbReference>
<accession>A0ABU6Z1R5</accession>
<gene>
    <name evidence="1" type="ORF">PIB30_008535</name>
</gene>
<name>A0ABU6Z1R5_9FABA</name>
<dbReference type="EMBL" id="JASCZI010271879">
    <property type="protein sequence ID" value="MED6216550.1"/>
    <property type="molecule type" value="Genomic_DNA"/>
</dbReference>
<protein>
    <submittedName>
        <fullName evidence="1">Uncharacterized protein</fullName>
    </submittedName>
</protein>